<dbReference type="EMBL" id="CP012752">
    <property type="protein sequence ID" value="ALG07726.1"/>
    <property type="molecule type" value="Genomic_DNA"/>
</dbReference>
<gene>
    <name evidence="1" type="ORF">AOZ06_12805</name>
    <name evidence="2" type="ORF">AOZ06_13125</name>
</gene>
<keyword evidence="3" id="KW-1185">Reference proteome</keyword>
<evidence type="ECO:0000313" key="1">
    <source>
        <dbReference type="EMBL" id="ALG07670.1"/>
    </source>
</evidence>
<sequence length="146" mass="15847">MLSMALALHLHALGLVRYPPDAGGDVAVPPGFIVEMPSTPDACVLIRPRPGFPSGDMSGYELAEQHIVVRARADAGYRAGYDQAKRIRDALHGTGETVWAAGTEHEVPIAWCNASDAEPVWLGRDEQNRPMWSVSIQTEALITMEV</sequence>
<dbReference type="Proteomes" id="UP000063699">
    <property type="component" value="Chromosome"/>
</dbReference>
<dbReference type="STRING" id="860235.AOZ06_12805"/>
<proteinExistence type="predicted"/>
<evidence type="ECO:0000313" key="2">
    <source>
        <dbReference type="EMBL" id="ALG07726.1"/>
    </source>
</evidence>
<dbReference type="KEGG" id="kphy:AOZ06_13125"/>
<dbReference type="EMBL" id="CP012752">
    <property type="protein sequence ID" value="ALG07670.1"/>
    <property type="molecule type" value="Genomic_DNA"/>
</dbReference>
<dbReference type="AlphaFoldDB" id="A0A0N9I0G8"/>
<dbReference type="KEGG" id="kphy:AOZ06_12805"/>
<organism evidence="1 3">
    <name type="scientific">Kibdelosporangium phytohabitans</name>
    <dbReference type="NCBI Taxonomy" id="860235"/>
    <lineage>
        <taxon>Bacteria</taxon>
        <taxon>Bacillati</taxon>
        <taxon>Actinomycetota</taxon>
        <taxon>Actinomycetes</taxon>
        <taxon>Pseudonocardiales</taxon>
        <taxon>Pseudonocardiaceae</taxon>
        <taxon>Kibdelosporangium</taxon>
    </lineage>
</organism>
<dbReference type="Pfam" id="PF12691">
    <property type="entry name" value="Phage_tail_terminator_6"/>
    <property type="match status" value="1"/>
</dbReference>
<protein>
    <recommendedName>
        <fullName evidence="4">DUF3168 domain-containing protein</fullName>
    </recommendedName>
</protein>
<dbReference type="InterPro" id="IPR024411">
    <property type="entry name" value="Tail_terminator_phage"/>
</dbReference>
<evidence type="ECO:0000313" key="3">
    <source>
        <dbReference type="Proteomes" id="UP000063699"/>
    </source>
</evidence>
<reference evidence="1 3" key="1">
    <citation type="submission" date="2015-07" db="EMBL/GenBank/DDBJ databases">
        <title>Genome sequencing of Kibdelosporangium phytohabitans.</title>
        <authorList>
            <person name="Qin S."/>
            <person name="Xing K."/>
        </authorList>
    </citation>
    <scope>NUCLEOTIDE SEQUENCE [LARGE SCALE GENOMIC DNA]</scope>
    <source>
        <strain evidence="1 3">KLBMP1111</strain>
    </source>
</reference>
<evidence type="ECO:0008006" key="4">
    <source>
        <dbReference type="Google" id="ProtNLM"/>
    </source>
</evidence>
<name>A0A0N9I0G8_9PSEU</name>
<accession>A0A0N9I0G8</accession>